<feature type="compositionally biased region" description="Basic and acidic residues" evidence="5">
    <location>
        <begin position="753"/>
        <end position="763"/>
    </location>
</feature>
<dbReference type="Gene3D" id="3.30.1330.60">
    <property type="entry name" value="OmpA-like domain"/>
    <property type="match status" value="1"/>
</dbReference>
<feature type="transmembrane region" description="Helical" evidence="6">
    <location>
        <begin position="96"/>
        <end position="114"/>
    </location>
</feature>
<evidence type="ECO:0000256" key="3">
    <source>
        <dbReference type="ARBA" id="ARBA00023237"/>
    </source>
</evidence>
<evidence type="ECO:0000256" key="6">
    <source>
        <dbReference type="SAM" id="Phobius"/>
    </source>
</evidence>
<feature type="compositionally biased region" description="Basic and acidic residues" evidence="5">
    <location>
        <begin position="120"/>
        <end position="132"/>
    </location>
</feature>
<proteinExistence type="predicted"/>
<feature type="compositionally biased region" description="Low complexity" evidence="5">
    <location>
        <begin position="908"/>
        <end position="922"/>
    </location>
</feature>
<dbReference type="EMBL" id="JAUUCC010000186">
    <property type="protein sequence ID" value="MEE2055492.1"/>
    <property type="molecule type" value="Genomic_DNA"/>
</dbReference>
<dbReference type="SUPFAM" id="SSF103088">
    <property type="entry name" value="OmpA-like"/>
    <property type="match status" value="1"/>
</dbReference>
<dbReference type="PRINTS" id="PR01021">
    <property type="entry name" value="OMPADOMAIN"/>
</dbReference>
<name>A0ABU7L2D8_9ACTN</name>
<feature type="compositionally biased region" description="Low complexity" evidence="5">
    <location>
        <begin position="720"/>
        <end position="733"/>
    </location>
</feature>
<feature type="region of interest" description="Disordered" evidence="5">
    <location>
        <begin position="185"/>
        <end position="206"/>
    </location>
</feature>
<gene>
    <name evidence="8" type="ORF">Q8A49_33850</name>
</gene>
<evidence type="ECO:0000256" key="5">
    <source>
        <dbReference type="SAM" id="MobiDB-lite"/>
    </source>
</evidence>
<feature type="compositionally biased region" description="Low complexity" evidence="5">
    <location>
        <begin position="859"/>
        <end position="885"/>
    </location>
</feature>
<dbReference type="Pfam" id="PF00691">
    <property type="entry name" value="OmpA"/>
    <property type="match status" value="1"/>
</dbReference>
<dbReference type="PANTHER" id="PTHR30329:SF21">
    <property type="entry name" value="LIPOPROTEIN YIAD-RELATED"/>
    <property type="match status" value="1"/>
</dbReference>
<keyword evidence="6" id="KW-1133">Transmembrane helix</keyword>
<dbReference type="InterPro" id="IPR006664">
    <property type="entry name" value="OMP_bac"/>
</dbReference>
<feature type="compositionally biased region" description="Basic and acidic residues" evidence="5">
    <location>
        <begin position="1094"/>
        <end position="1108"/>
    </location>
</feature>
<keyword evidence="3" id="KW-0998">Cell outer membrane</keyword>
<feature type="compositionally biased region" description="Polar residues" evidence="5">
    <location>
        <begin position="193"/>
        <end position="204"/>
    </location>
</feature>
<dbReference type="Proteomes" id="UP001348641">
    <property type="component" value="Unassembled WGS sequence"/>
</dbReference>
<sequence>MSQIRRLSALLLAAAILLGIPYLLLWHLPWPELPDSWAVAAAHLRGWRLPPGVFTALLISVLWALWGLYTAGLAVETLARLRGLPRRLRPLGPLQVVAAAAVGTVALAPATAFADAVTTQDDREAGGERDGDAPSAPEEAPSAQPVERVRTVSGFGVGSAELTEQMRDDLAPVVDMIDSYGDTETPVRITGHTDPTGTAQANQELSERRAQAVADHLDEALGEDAPEMTVDGVGSEQPREGGAAAQRRAEVTYTVVPQPTSLQSRVMAAAEAEEPAAADGAGEAAAAAEEADPVEAAAAAAAEAAAEDGREVLVVEIPDGAVTGAVAFAGLAGGYLLGKRGVRMPSVNLSLPRLPRASRRLALTAGPPRPTPGEDIDERVTVELDHVPGLGITGPGAAGAARRLIVNALDRLDHNSVRVLLTEADADRLVGERGRDLLRAHPCEPVRMVGTMEEALTVLQHELHRIAEDREPRPDSPLALVTAPASEHETALSGLLLHGQHQGITAVILGRWPLGGSCVIEEDGLITETSPPLNPVFHCSWPGATAEEVMDAVRAYRHSSPAVEETENRVQSSEAAPAETTETVEEAGSFAEPFLGALGEQAVSESAESVETAAVTEATEMVEVTESAETVATTQAVELTETVEAVEAVGTTEPTGAAVREKADRKAAKAAKAAKTRRAKEADVSEEGFWDVDVWNTDFWETETREARKADAARTETEQADAVPSVSEPVAVAWSETALADEARPGAAPTDTARPDTRSERSAESSSVEETAVRAAPPEISVPAEAVPEPSAAVPPVSEEPEARKAASEPTASQQPASESTVLEPAASEVAVPEPDVSESADAARTDAASPSAEEEAAPEPSASAQAVPEASVSPEAVAEPSPAAGPVTSEPAQREAAPGEPVSAQRAPEASTTEEPAPVAAEPRRPSAEQYASELSPSGDSAPRERAAEETVPEPTTPQGGEPAQSAPSEEPVAARPAPGRPSTGTVPSVVASPARAERPAQKKHTAPPQQEQAPEEEPAPLRKAAKRAVRSRRPRPDGGAPAPAAPAAPTAQVGRSEPPAAPEQPARPERALARAQRAAKSGTARADAVTSRAERLERLKRAERKNATARAGAGAENPATDAEGGEPDEGKSSRPLLRKPKKAGRGRSWRPRENS</sequence>
<evidence type="ECO:0000256" key="4">
    <source>
        <dbReference type="PROSITE-ProRule" id="PRU00473"/>
    </source>
</evidence>
<keyword evidence="6" id="KW-0812">Transmembrane</keyword>
<feature type="region of interest" description="Disordered" evidence="5">
    <location>
        <begin position="560"/>
        <end position="579"/>
    </location>
</feature>
<feature type="transmembrane region" description="Helical" evidence="6">
    <location>
        <begin position="7"/>
        <end position="28"/>
    </location>
</feature>
<dbReference type="RefSeq" id="WP_330162245.1">
    <property type="nucleotide sequence ID" value="NZ_JAUUCC010000186.1"/>
</dbReference>
<feature type="region of interest" description="Disordered" evidence="5">
    <location>
        <begin position="119"/>
        <end position="149"/>
    </location>
</feature>
<dbReference type="PANTHER" id="PTHR30329">
    <property type="entry name" value="STATOR ELEMENT OF FLAGELLAR MOTOR COMPLEX"/>
    <property type="match status" value="1"/>
</dbReference>
<feature type="compositionally biased region" description="Low complexity" evidence="5">
    <location>
        <begin position="133"/>
        <end position="145"/>
    </location>
</feature>
<feature type="domain" description="OmpA-like" evidence="7">
    <location>
        <begin position="142"/>
        <end position="259"/>
    </location>
</feature>
<dbReference type="InterPro" id="IPR036737">
    <property type="entry name" value="OmpA-like_sf"/>
</dbReference>
<keyword evidence="2 4" id="KW-0472">Membrane</keyword>
<comment type="caution">
    <text evidence="8">The sequence shown here is derived from an EMBL/GenBank/DDBJ whole genome shotgun (WGS) entry which is preliminary data.</text>
</comment>
<feature type="compositionally biased region" description="Low complexity" evidence="5">
    <location>
        <begin position="764"/>
        <end position="797"/>
    </location>
</feature>
<dbReference type="InterPro" id="IPR006665">
    <property type="entry name" value="OmpA-like"/>
</dbReference>
<dbReference type="CDD" id="cd07185">
    <property type="entry name" value="OmpA_C-like"/>
    <property type="match status" value="1"/>
</dbReference>
<accession>A0ABU7L2D8</accession>
<protein>
    <submittedName>
        <fullName evidence="8">OmpA family protein</fullName>
    </submittedName>
</protein>
<feature type="region of interest" description="Disordered" evidence="5">
    <location>
        <begin position="268"/>
        <end position="289"/>
    </location>
</feature>
<evidence type="ECO:0000259" key="7">
    <source>
        <dbReference type="PROSITE" id="PS51123"/>
    </source>
</evidence>
<evidence type="ECO:0000313" key="9">
    <source>
        <dbReference type="Proteomes" id="UP001348641"/>
    </source>
</evidence>
<organism evidence="8 9">
    <name type="scientific">Nocardiopsis tropica</name>
    <dbReference type="NCBI Taxonomy" id="109330"/>
    <lineage>
        <taxon>Bacteria</taxon>
        <taxon>Bacillati</taxon>
        <taxon>Actinomycetota</taxon>
        <taxon>Actinomycetes</taxon>
        <taxon>Streptosporangiales</taxon>
        <taxon>Nocardiopsidaceae</taxon>
        <taxon>Nocardiopsis</taxon>
    </lineage>
</organism>
<feature type="compositionally biased region" description="Low complexity" evidence="5">
    <location>
        <begin position="1039"/>
        <end position="1051"/>
    </location>
</feature>
<dbReference type="PROSITE" id="PS51123">
    <property type="entry name" value="OMPA_2"/>
    <property type="match status" value="1"/>
</dbReference>
<feature type="compositionally biased region" description="Low complexity" evidence="5">
    <location>
        <begin position="277"/>
        <end position="289"/>
    </location>
</feature>
<feature type="compositionally biased region" description="Polar residues" evidence="5">
    <location>
        <begin position="810"/>
        <end position="821"/>
    </location>
</feature>
<feature type="transmembrane region" description="Helical" evidence="6">
    <location>
        <begin position="53"/>
        <end position="75"/>
    </location>
</feature>
<dbReference type="InterPro" id="IPR050330">
    <property type="entry name" value="Bact_OuterMem_StrucFunc"/>
</dbReference>
<comment type="subcellular location">
    <subcellularLocation>
        <location evidence="1">Cell outer membrane</location>
    </subcellularLocation>
</comment>
<feature type="region of interest" description="Disordered" evidence="5">
    <location>
        <begin position="709"/>
        <end position="1157"/>
    </location>
</feature>
<evidence type="ECO:0000313" key="8">
    <source>
        <dbReference type="EMBL" id="MEE2055492.1"/>
    </source>
</evidence>
<reference evidence="8 9" key="1">
    <citation type="submission" date="2023-07" db="EMBL/GenBank/DDBJ databases">
        <authorList>
            <person name="Girao M."/>
            <person name="Carvalho M.F."/>
        </authorList>
    </citation>
    <scope>NUCLEOTIDE SEQUENCE [LARGE SCALE GENOMIC DNA]</scope>
    <source>
        <strain evidence="8 9">66/93</strain>
    </source>
</reference>
<evidence type="ECO:0000256" key="1">
    <source>
        <dbReference type="ARBA" id="ARBA00004442"/>
    </source>
</evidence>
<feature type="region of interest" description="Disordered" evidence="5">
    <location>
        <begin position="227"/>
        <end position="248"/>
    </location>
</feature>
<feature type="compositionally biased region" description="Basic residues" evidence="5">
    <location>
        <begin position="1138"/>
        <end position="1151"/>
    </location>
</feature>
<feature type="compositionally biased region" description="Basic residues" evidence="5">
    <location>
        <begin position="1025"/>
        <end position="1035"/>
    </location>
</feature>
<evidence type="ECO:0000256" key="2">
    <source>
        <dbReference type="ARBA" id="ARBA00023136"/>
    </source>
</evidence>